<dbReference type="InterPro" id="IPR007492">
    <property type="entry name" value="LytTR_DNA-bd_dom"/>
</dbReference>
<reference evidence="2 3" key="1">
    <citation type="submission" date="2019-01" db="EMBL/GenBank/DDBJ databases">
        <authorList>
            <consortium name="Pathogen Informatics"/>
        </authorList>
    </citation>
    <scope>NUCLEOTIDE SEQUENCE [LARGE SCALE GENOMIC DNA]</scope>
    <source>
        <strain evidence="2 3">NCTC10172</strain>
    </source>
</reference>
<dbReference type="InterPro" id="IPR011006">
    <property type="entry name" value="CheY-like_superfamily"/>
</dbReference>
<sequence length="178" mass="21057">MDSFDGLKTATKIREINQQAKIIFLTTSNDYVFDSFDVEPSSYLVKNKDEEKLQTVLDKIILKKSIKQNDNFNFTHKSVYYSISNDDILFFEINHRVVTLHTIEGKAYEFYSSFVELDQRVNKKRFVKIYRSYIVNMQYIKQLSIDEVELKTGIKLPVSKKCFNELRKTFANFLNTEE</sequence>
<evidence type="ECO:0000313" key="3">
    <source>
        <dbReference type="Proteomes" id="UP000290909"/>
    </source>
</evidence>
<dbReference type="EMBL" id="LR215050">
    <property type="protein sequence ID" value="VEU82105.1"/>
    <property type="molecule type" value="Genomic_DNA"/>
</dbReference>
<dbReference type="PROSITE" id="PS50930">
    <property type="entry name" value="HTH_LYTTR"/>
    <property type="match status" value="1"/>
</dbReference>
<dbReference type="Pfam" id="PF04397">
    <property type="entry name" value="LytTR"/>
    <property type="match status" value="1"/>
</dbReference>
<dbReference type="SUPFAM" id="SSF52172">
    <property type="entry name" value="CheY-like"/>
    <property type="match status" value="1"/>
</dbReference>
<dbReference type="GO" id="GO:0003677">
    <property type="term" value="F:DNA binding"/>
    <property type="evidence" value="ECO:0007669"/>
    <property type="project" value="InterPro"/>
</dbReference>
<name>A0A449BI37_9MOLU</name>
<dbReference type="AlphaFoldDB" id="A0A449BI37"/>
<feature type="domain" description="HTH LytTR-type" evidence="1">
    <location>
        <begin position="72"/>
        <end position="172"/>
    </location>
</feature>
<keyword evidence="3" id="KW-1185">Reference proteome</keyword>
<organism evidence="2 3">
    <name type="scientific">Acholeplasma hippikon</name>
    <dbReference type="NCBI Taxonomy" id="264636"/>
    <lineage>
        <taxon>Bacteria</taxon>
        <taxon>Bacillati</taxon>
        <taxon>Mycoplasmatota</taxon>
        <taxon>Mollicutes</taxon>
        <taxon>Acholeplasmatales</taxon>
        <taxon>Acholeplasmataceae</taxon>
        <taxon>Acholeplasma</taxon>
    </lineage>
</organism>
<evidence type="ECO:0000313" key="2">
    <source>
        <dbReference type="EMBL" id="VEU82105.1"/>
    </source>
</evidence>
<dbReference type="GO" id="GO:0000156">
    <property type="term" value="F:phosphorelay response regulator activity"/>
    <property type="evidence" value="ECO:0007669"/>
    <property type="project" value="InterPro"/>
</dbReference>
<dbReference type="InterPro" id="IPR046947">
    <property type="entry name" value="LytR-like"/>
</dbReference>
<accession>A0A449BI37</accession>
<gene>
    <name evidence="2" type="primary">lytR_2</name>
    <name evidence="2" type="ORF">NCTC10172_00111</name>
</gene>
<dbReference type="SMART" id="SM00850">
    <property type="entry name" value="LytTR"/>
    <property type="match status" value="1"/>
</dbReference>
<evidence type="ECO:0000259" key="1">
    <source>
        <dbReference type="PROSITE" id="PS50930"/>
    </source>
</evidence>
<dbReference type="Gene3D" id="2.40.50.1020">
    <property type="entry name" value="LytTr DNA-binding domain"/>
    <property type="match status" value="1"/>
</dbReference>
<dbReference type="PANTHER" id="PTHR37299:SF1">
    <property type="entry name" value="STAGE 0 SPORULATION PROTEIN A HOMOLOG"/>
    <property type="match status" value="1"/>
</dbReference>
<proteinExistence type="predicted"/>
<dbReference type="PANTHER" id="PTHR37299">
    <property type="entry name" value="TRANSCRIPTIONAL REGULATOR-RELATED"/>
    <property type="match status" value="1"/>
</dbReference>
<dbReference type="STRING" id="1408416.GCA_000702765_00666"/>
<dbReference type="KEGG" id="ahk:NCTC10172_00111"/>
<dbReference type="Proteomes" id="UP000290909">
    <property type="component" value="Chromosome"/>
</dbReference>
<protein>
    <submittedName>
        <fullName evidence="2">Sensory transduction protein lytR</fullName>
    </submittedName>
</protein>
<dbReference type="Gene3D" id="3.40.50.2300">
    <property type="match status" value="1"/>
</dbReference>